<dbReference type="AlphaFoldDB" id="A0AAN6UW81"/>
<keyword evidence="3" id="KW-1185">Reference proteome</keyword>
<evidence type="ECO:0000313" key="2">
    <source>
        <dbReference type="EMBL" id="KAK4138991.1"/>
    </source>
</evidence>
<name>A0AAN6UW81_9PEZI</name>
<accession>A0AAN6UW81</accession>
<proteinExistence type="predicted"/>
<reference evidence="2" key="1">
    <citation type="journal article" date="2023" name="Mol. Phylogenet. Evol.">
        <title>Genome-scale phylogeny and comparative genomics of the fungal order Sordariales.</title>
        <authorList>
            <person name="Hensen N."/>
            <person name="Bonometti L."/>
            <person name="Westerberg I."/>
            <person name="Brannstrom I.O."/>
            <person name="Guillou S."/>
            <person name="Cros-Aarteil S."/>
            <person name="Calhoun S."/>
            <person name="Haridas S."/>
            <person name="Kuo A."/>
            <person name="Mondo S."/>
            <person name="Pangilinan J."/>
            <person name="Riley R."/>
            <person name="LaButti K."/>
            <person name="Andreopoulos B."/>
            <person name="Lipzen A."/>
            <person name="Chen C."/>
            <person name="Yan M."/>
            <person name="Daum C."/>
            <person name="Ng V."/>
            <person name="Clum A."/>
            <person name="Steindorff A."/>
            <person name="Ohm R.A."/>
            <person name="Martin F."/>
            <person name="Silar P."/>
            <person name="Natvig D.O."/>
            <person name="Lalanne C."/>
            <person name="Gautier V."/>
            <person name="Ament-Velasquez S.L."/>
            <person name="Kruys A."/>
            <person name="Hutchinson M.I."/>
            <person name="Powell A.J."/>
            <person name="Barry K."/>
            <person name="Miller A.N."/>
            <person name="Grigoriev I.V."/>
            <person name="Debuchy R."/>
            <person name="Gladieux P."/>
            <person name="Hiltunen Thoren M."/>
            <person name="Johannesson H."/>
        </authorList>
    </citation>
    <scope>NUCLEOTIDE SEQUENCE</scope>
    <source>
        <strain evidence="2">CBS 123565</strain>
    </source>
</reference>
<organism evidence="2 3">
    <name type="scientific">Trichocladium antarcticum</name>
    <dbReference type="NCBI Taxonomy" id="1450529"/>
    <lineage>
        <taxon>Eukaryota</taxon>
        <taxon>Fungi</taxon>
        <taxon>Dikarya</taxon>
        <taxon>Ascomycota</taxon>
        <taxon>Pezizomycotina</taxon>
        <taxon>Sordariomycetes</taxon>
        <taxon>Sordariomycetidae</taxon>
        <taxon>Sordariales</taxon>
        <taxon>Chaetomiaceae</taxon>
        <taxon>Trichocladium</taxon>
    </lineage>
</organism>
<protein>
    <submittedName>
        <fullName evidence="2">Uncharacterized protein</fullName>
    </submittedName>
</protein>
<sequence length="174" mass="18990">MNPRRVSVGPANRDSLSASHRIPGTKPPKIVDLGGLPGGSLREESRGLAQTASEWTPRLRGDCLAWESCDKFGSRSVRGERTTENGLGQGGNPLGTANPWMVRLTVWRWVSLMARSWSQRWDIGGGDRLSFGCSSDCSNDAWLHLLLPPPSFQPLPRTAGKGSSERYYMAGQPV</sequence>
<feature type="region of interest" description="Disordered" evidence="1">
    <location>
        <begin position="1"/>
        <end position="53"/>
    </location>
</feature>
<comment type="caution">
    <text evidence="2">The sequence shown here is derived from an EMBL/GenBank/DDBJ whole genome shotgun (WGS) entry which is preliminary data.</text>
</comment>
<evidence type="ECO:0000313" key="3">
    <source>
        <dbReference type="Proteomes" id="UP001304895"/>
    </source>
</evidence>
<gene>
    <name evidence="2" type="ORF">BT67DRAFT_30101</name>
</gene>
<evidence type="ECO:0000256" key="1">
    <source>
        <dbReference type="SAM" id="MobiDB-lite"/>
    </source>
</evidence>
<dbReference type="Proteomes" id="UP001304895">
    <property type="component" value="Unassembled WGS sequence"/>
</dbReference>
<dbReference type="EMBL" id="MU853401">
    <property type="protein sequence ID" value="KAK4138991.1"/>
    <property type="molecule type" value="Genomic_DNA"/>
</dbReference>
<reference evidence="2" key="2">
    <citation type="submission" date="2023-05" db="EMBL/GenBank/DDBJ databases">
        <authorList>
            <consortium name="Lawrence Berkeley National Laboratory"/>
            <person name="Steindorff A."/>
            <person name="Hensen N."/>
            <person name="Bonometti L."/>
            <person name="Westerberg I."/>
            <person name="Brannstrom I.O."/>
            <person name="Guillou S."/>
            <person name="Cros-Aarteil S."/>
            <person name="Calhoun S."/>
            <person name="Haridas S."/>
            <person name="Kuo A."/>
            <person name="Mondo S."/>
            <person name="Pangilinan J."/>
            <person name="Riley R."/>
            <person name="Labutti K."/>
            <person name="Andreopoulos B."/>
            <person name="Lipzen A."/>
            <person name="Chen C."/>
            <person name="Yanf M."/>
            <person name="Daum C."/>
            <person name="Ng V."/>
            <person name="Clum A."/>
            <person name="Ohm R."/>
            <person name="Martin F."/>
            <person name="Silar P."/>
            <person name="Natvig D."/>
            <person name="Lalanne C."/>
            <person name="Gautier V."/>
            <person name="Ament-Velasquez S.L."/>
            <person name="Kruys A."/>
            <person name="Hutchinson M.I."/>
            <person name="Powell A.J."/>
            <person name="Barry K."/>
            <person name="Miller A.N."/>
            <person name="Grigoriev I.V."/>
            <person name="Debuchy R."/>
            <person name="Gladieux P."/>
            <person name="Thoren M.H."/>
            <person name="Johannesson H."/>
        </authorList>
    </citation>
    <scope>NUCLEOTIDE SEQUENCE</scope>
    <source>
        <strain evidence="2">CBS 123565</strain>
    </source>
</reference>